<dbReference type="InterPro" id="IPR029058">
    <property type="entry name" value="AB_hydrolase_fold"/>
</dbReference>
<gene>
    <name evidence="4" type="ORF">HELGO_WM3875</name>
</gene>
<reference evidence="4" key="1">
    <citation type="submission" date="2020-01" db="EMBL/GenBank/DDBJ databases">
        <authorList>
            <person name="Meier V. D."/>
            <person name="Meier V D."/>
        </authorList>
    </citation>
    <scope>NUCLEOTIDE SEQUENCE</scope>
    <source>
        <strain evidence="4">HLG_WM_MAG_04</strain>
    </source>
</reference>
<protein>
    <submittedName>
        <fullName evidence="4">Serine esterase</fullName>
    </submittedName>
</protein>
<proteinExistence type="inferred from homology"/>
<dbReference type="InterPro" id="IPR050565">
    <property type="entry name" value="LYPA1-2/EST-like"/>
</dbReference>
<name>A0A6S6SQM2_9BACT</name>
<evidence type="ECO:0000256" key="1">
    <source>
        <dbReference type="ARBA" id="ARBA00006499"/>
    </source>
</evidence>
<dbReference type="EMBL" id="CACVAX010000018">
    <property type="protein sequence ID" value="CAA6808493.1"/>
    <property type="molecule type" value="Genomic_DNA"/>
</dbReference>
<organism evidence="4">
    <name type="scientific">uncultured Sulfurovum sp</name>
    <dbReference type="NCBI Taxonomy" id="269237"/>
    <lineage>
        <taxon>Bacteria</taxon>
        <taxon>Pseudomonadati</taxon>
        <taxon>Campylobacterota</taxon>
        <taxon>Epsilonproteobacteria</taxon>
        <taxon>Campylobacterales</taxon>
        <taxon>Sulfurovaceae</taxon>
        <taxon>Sulfurovum</taxon>
        <taxon>environmental samples</taxon>
    </lineage>
</organism>
<dbReference type="Gene3D" id="3.40.50.1820">
    <property type="entry name" value="alpha/beta hydrolase"/>
    <property type="match status" value="1"/>
</dbReference>
<comment type="similarity">
    <text evidence="1">Belongs to the AB hydrolase superfamily. AB hydrolase 2 family.</text>
</comment>
<dbReference type="SUPFAM" id="SSF53474">
    <property type="entry name" value="alpha/beta-Hydrolases"/>
    <property type="match status" value="1"/>
</dbReference>
<feature type="domain" description="Phospholipase/carboxylesterase/thioesterase" evidence="3">
    <location>
        <begin position="13"/>
        <end position="204"/>
    </location>
</feature>
<dbReference type="PANTHER" id="PTHR10655">
    <property type="entry name" value="LYSOPHOSPHOLIPASE-RELATED"/>
    <property type="match status" value="1"/>
</dbReference>
<dbReference type="PANTHER" id="PTHR10655:SF17">
    <property type="entry name" value="LYSOPHOSPHOLIPASE-LIKE PROTEIN 1"/>
    <property type="match status" value="1"/>
</dbReference>
<evidence type="ECO:0000259" key="3">
    <source>
        <dbReference type="Pfam" id="PF02230"/>
    </source>
</evidence>
<sequence length="210" mass="24144">MKNLKLNNLFIPSTLPSKKLMIILHGRGDSSAGFTWLPPFVNMKDMNYLLLDAPNDYYGGFSWYDLAPNQEEGIIDSSKILTEICDELFEEEFDVSQSFLFGFSQGSLLTFEFGARYNKVFAGYLAISGYIYDAEKLLEEMNPKVKKGQWLCTHGTEDAVLPYPTSKTQVKILQDGGFDIDFKTYEKEHNIDREELDMLVRWIREISEKA</sequence>
<dbReference type="AlphaFoldDB" id="A0A6S6SQM2"/>
<accession>A0A6S6SQM2</accession>
<keyword evidence="2" id="KW-0378">Hydrolase</keyword>
<dbReference type="GO" id="GO:0016787">
    <property type="term" value="F:hydrolase activity"/>
    <property type="evidence" value="ECO:0007669"/>
    <property type="project" value="UniProtKB-KW"/>
</dbReference>
<dbReference type="InterPro" id="IPR003140">
    <property type="entry name" value="PLipase/COase/thioEstase"/>
</dbReference>
<dbReference type="Pfam" id="PF02230">
    <property type="entry name" value="Abhydrolase_2"/>
    <property type="match status" value="1"/>
</dbReference>
<evidence type="ECO:0000256" key="2">
    <source>
        <dbReference type="ARBA" id="ARBA00022801"/>
    </source>
</evidence>
<evidence type="ECO:0000313" key="4">
    <source>
        <dbReference type="EMBL" id="CAA6808493.1"/>
    </source>
</evidence>